<dbReference type="Pfam" id="PF12770">
    <property type="entry name" value="CHAT"/>
    <property type="match status" value="1"/>
</dbReference>
<evidence type="ECO:0000313" key="2">
    <source>
        <dbReference type="EMBL" id="MBW4669258.1"/>
    </source>
</evidence>
<accession>A0A951QNX7</accession>
<reference evidence="2" key="2">
    <citation type="journal article" date="2022" name="Microbiol. Resour. Announc.">
        <title>Metagenome Sequencing to Explore Phylogenomics of Terrestrial Cyanobacteria.</title>
        <authorList>
            <person name="Ward R.D."/>
            <person name="Stajich J.E."/>
            <person name="Johansen J.R."/>
            <person name="Huntemann M."/>
            <person name="Clum A."/>
            <person name="Foster B."/>
            <person name="Foster B."/>
            <person name="Roux S."/>
            <person name="Palaniappan K."/>
            <person name="Varghese N."/>
            <person name="Mukherjee S."/>
            <person name="Reddy T.B.K."/>
            <person name="Daum C."/>
            <person name="Copeland A."/>
            <person name="Chen I.A."/>
            <person name="Ivanova N.N."/>
            <person name="Kyrpides N.C."/>
            <person name="Shapiro N."/>
            <person name="Eloe-Fadrosh E.A."/>
            <person name="Pietrasiak N."/>
        </authorList>
    </citation>
    <scope>NUCLEOTIDE SEQUENCE</scope>
    <source>
        <strain evidence="2">GSE-NOS-MK-12-04C</strain>
    </source>
</reference>
<dbReference type="InterPro" id="IPR024983">
    <property type="entry name" value="CHAT_dom"/>
</dbReference>
<proteinExistence type="predicted"/>
<sequence>MSKVVVFNIRKGNFEQGFPVTLLISEEGKTYYFEKEGYFPSAPTLPKLYRSFQENYKNLASVQKVINSKSQPRILKIDTAQTTNFSSTENCKEATRKLEVYLRQWFQQTDIVLLRQYVQEEIGKDELARIIFQTNNEILNKLPWHLWELFTNRRKAWLSLAAKRAQPSTPLKTPIKILAILGDDKGINLDIDISLLNNLRGAKIQPLKNPTPKQLCDSLRQEKPWDILYFAGHSYSQNDSNDGVIQINDIDTLSIAELRNAFRKAIENGLKLAIFNSCDGLGLANKMAELGIPQVIVMREPVPDEVAHDFLQVFLRSFFYR</sequence>
<feature type="domain" description="CHAT" evidence="1">
    <location>
        <begin position="203"/>
        <end position="317"/>
    </location>
</feature>
<name>A0A951QNX7_9CYAN</name>
<comment type="caution">
    <text evidence="2">The sequence shown here is derived from an EMBL/GenBank/DDBJ whole genome shotgun (WGS) entry which is preliminary data.</text>
</comment>
<dbReference type="AlphaFoldDB" id="A0A951QNX7"/>
<organism evidence="2 3">
    <name type="scientific">Cyanomargarita calcarea GSE-NOS-MK-12-04C</name>
    <dbReference type="NCBI Taxonomy" id="2839659"/>
    <lineage>
        <taxon>Bacteria</taxon>
        <taxon>Bacillati</taxon>
        <taxon>Cyanobacteriota</taxon>
        <taxon>Cyanophyceae</taxon>
        <taxon>Nostocales</taxon>
        <taxon>Cyanomargaritaceae</taxon>
        <taxon>Cyanomargarita</taxon>
    </lineage>
</organism>
<evidence type="ECO:0000313" key="3">
    <source>
        <dbReference type="Proteomes" id="UP000729701"/>
    </source>
</evidence>
<protein>
    <submittedName>
        <fullName evidence="2">CHAT domain-containing protein</fullName>
    </submittedName>
</protein>
<gene>
    <name evidence="2" type="ORF">KME60_18010</name>
</gene>
<reference evidence="2" key="1">
    <citation type="submission" date="2021-05" db="EMBL/GenBank/DDBJ databases">
        <authorList>
            <person name="Pietrasiak N."/>
            <person name="Ward R."/>
            <person name="Stajich J.E."/>
            <person name="Kurbessoian T."/>
        </authorList>
    </citation>
    <scope>NUCLEOTIDE SEQUENCE</scope>
    <source>
        <strain evidence="2">GSE-NOS-MK-12-04C</strain>
    </source>
</reference>
<evidence type="ECO:0000259" key="1">
    <source>
        <dbReference type="Pfam" id="PF12770"/>
    </source>
</evidence>
<dbReference type="Proteomes" id="UP000729701">
    <property type="component" value="Unassembled WGS sequence"/>
</dbReference>
<dbReference type="EMBL" id="JAHHGZ010000019">
    <property type="protein sequence ID" value="MBW4669258.1"/>
    <property type="molecule type" value="Genomic_DNA"/>
</dbReference>